<reference evidence="1" key="1">
    <citation type="journal article" date="2014" name="Front. Microbiol.">
        <title>High frequency of phylogenetically diverse reductive dehalogenase-homologous genes in deep subseafloor sedimentary metagenomes.</title>
        <authorList>
            <person name="Kawai M."/>
            <person name="Futagami T."/>
            <person name="Toyoda A."/>
            <person name="Takaki Y."/>
            <person name="Nishi S."/>
            <person name="Hori S."/>
            <person name="Arai W."/>
            <person name="Tsubouchi T."/>
            <person name="Morono Y."/>
            <person name="Uchiyama I."/>
            <person name="Ito T."/>
            <person name="Fujiyama A."/>
            <person name="Inagaki F."/>
            <person name="Takami H."/>
        </authorList>
    </citation>
    <scope>NUCLEOTIDE SEQUENCE</scope>
    <source>
        <strain evidence="1">Expedition CK06-06</strain>
    </source>
</reference>
<protein>
    <submittedName>
        <fullName evidence="1">Uncharacterized protein</fullName>
    </submittedName>
</protein>
<proteinExistence type="predicted"/>
<dbReference type="AlphaFoldDB" id="X0S6E1"/>
<dbReference type="EMBL" id="BARS01007936">
    <property type="protein sequence ID" value="GAF71467.1"/>
    <property type="molecule type" value="Genomic_DNA"/>
</dbReference>
<comment type="caution">
    <text evidence="1">The sequence shown here is derived from an EMBL/GenBank/DDBJ whole genome shotgun (WGS) entry which is preliminary data.</text>
</comment>
<feature type="non-terminal residue" evidence="1">
    <location>
        <position position="254"/>
    </location>
</feature>
<sequence>MNQSNALNQWLVNGTEAEWDNATGSPSYTNNTLRAGVWNITLISHNSSDSSLMDGYSWVWVVTGDCPSAPLISDTSPASSVSDDLCVNSSRVFSASVNQSNANSRWLVNGTEVEWDNSTGSPSYINNSLGVGVWNITLVSYNASDSSLSDSYSWVWVVTGDCPTAPVISSPSPSMSVGDDLCVNNIRVFSASVNQSNTNNRWLLNGTLQEWDNGTSAPSYMNNSLVVGVWNVTLIAHNSSDSSLTDGYSWVWVV</sequence>
<accession>X0S6E1</accession>
<name>X0S6E1_9ZZZZ</name>
<organism evidence="1">
    <name type="scientific">marine sediment metagenome</name>
    <dbReference type="NCBI Taxonomy" id="412755"/>
    <lineage>
        <taxon>unclassified sequences</taxon>
        <taxon>metagenomes</taxon>
        <taxon>ecological metagenomes</taxon>
    </lineage>
</organism>
<evidence type="ECO:0000313" key="1">
    <source>
        <dbReference type="EMBL" id="GAF71467.1"/>
    </source>
</evidence>
<gene>
    <name evidence="1" type="ORF">S01H1_15203</name>
</gene>